<organism evidence="1">
    <name type="scientific">uncultured Caudovirales phage</name>
    <dbReference type="NCBI Taxonomy" id="2100421"/>
    <lineage>
        <taxon>Viruses</taxon>
        <taxon>Duplodnaviria</taxon>
        <taxon>Heunggongvirae</taxon>
        <taxon>Uroviricota</taxon>
        <taxon>Caudoviricetes</taxon>
        <taxon>Peduoviridae</taxon>
        <taxon>Maltschvirus</taxon>
        <taxon>Maltschvirus maltsch</taxon>
    </lineage>
</organism>
<protein>
    <submittedName>
        <fullName evidence="1">Uncharacterized protein</fullName>
    </submittedName>
</protein>
<dbReference type="EMBL" id="LR797300">
    <property type="protein sequence ID" value="CAB4199837.1"/>
    <property type="molecule type" value="Genomic_DNA"/>
</dbReference>
<proteinExistence type="predicted"/>
<evidence type="ECO:0000313" key="1">
    <source>
        <dbReference type="EMBL" id="CAB4199837.1"/>
    </source>
</evidence>
<accession>A0A6J5RZ54</accession>
<gene>
    <name evidence="1" type="ORF">UFOVP1339_13</name>
</gene>
<sequence>MKQPKPPFPYVRLTWLDAWSEDAWTKLKGYVIRDHRVETTGYLVAQTETMLLIAPTLAWDEAVDEWEACTMMGIPKGMLLGPMRTMKRAPKTEMGWDRTRAACG</sequence>
<reference evidence="1" key="1">
    <citation type="submission" date="2020-05" db="EMBL/GenBank/DDBJ databases">
        <authorList>
            <person name="Chiriac C."/>
            <person name="Salcher M."/>
            <person name="Ghai R."/>
            <person name="Kavagutti S V."/>
        </authorList>
    </citation>
    <scope>NUCLEOTIDE SEQUENCE</scope>
</reference>
<name>A0A6J5RZ54_9CAUD</name>